<evidence type="ECO:0000256" key="12">
    <source>
        <dbReference type="ARBA" id="ARBA00022840"/>
    </source>
</evidence>
<dbReference type="CDD" id="cd13982">
    <property type="entry name" value="STKc_IRE1"/>
    <property type="match status" value="1"/>
</dbReference>
<evidence type="ECO:0000256" key="1">
    <source>
        <dbReference type="ARBA" id="ARBA00001946"/>
    </source>
</evidence>
<reference evidence="26 27" key="2">
    <citation type="journal article" date="2014" name="J. Gen. Appl. Microbiol.">
        <title>The early diverging ascomycetous budding yeast Saitoella complicata has three histone deacetylases belonging to the Clr6, Hos2, and Rpd3 lineages.</title>
        <authorList>
            <person name="Nishida H."/>
            <person name="Matsumoto T."/>
            <person name="Kondo S."/>
            <person name="Hamamoto M."/>
            <person name="Yoshikawa H."/>
        </authorList>
    </citation>
    <scope>NUCLEOTIDE SEQUENCE [LARGE SCALE GENOMIC DNA]</scope>
    <source>
        <strain evidence="26 27">NRRL Y-17804</strain>
    </source>
</reference>
<dbReference type="GO" id="GO:0036498">
    <property type="term" value="P:IRE1-mediated unfolded protein response"/>
    <property type="evidence" value="ECO:0007669"/>
    <property type="project" value="TreeGrafter"/>
</dbReference>
<gene>
    <name evidence="26" type="ORF">G7K_1322-t1</name>
</gene>
<dbReference type="PROSITE" id="PS51392">
    <property type="entry name" value="KEN"/>
    <property type="match status" value="1"/>
</dbReference>
<dbReference type="PANTHER" id="PTHR13954:SF6">
    <property type="entry name" value="NON-SPECIFIC SERINE_THREONINE PROTEIN KINASE"/>
    <property type="match status" value="1"/>
</dbReference>
<dbReference type="PROSITE" id="PS00107">
    <property type="entry name" value="PROTEIN_KINASE_ATP"/>
    <property type="match status" value="1"/>
</dbReference>
<keyword evidence="15" id="KW-0472">Membrane</keyword>
<comment type="cofactor">
    <cofactor evidence="1">
        <name>Mg(2+)</name>
        <dbReference type="ChEBI" id="CHEBI:18420"/>
    </cofactor>
</comment>
<keyword evidence="18" id="KW-0511">Multifunctional enzyme</keyword>
<dbReference type="InterPro" id="IPR008271">
    <property type="entry name" value="Ser/Thr_kinase_AS"/>
</dbReference>
<keyword evidence="6" id="KW-0812">Transmembrane</keyword>
<evidence type="ECO:0000256" key="21">
    <source>
        <dbReference type="PROSITE-ProRule" id="PRU10141"/>
    </source>
</evidence>
<dbReference type="AlphaFoldDB" id="A0A0E9NCG8"/>
<evidence type="ECO:0000256" key="22">
    <source>
        <dbReference type="SAM" id="MobiDB-lite"/>
    </source>
</evidence>
<feature type="chain" id="PRO_5002430255" description="non-specific serine/threonine protein kinase" evidence="23">
    <location>
        <begin position="27"/>
        <end position="1094"/>
    </location>
</feature>
<dbReference type="SMART" id="SM00220">
    <property type="entry name" value="S_TKc"/>
    <property type="match status" value="1"/>
</dbReference>
<dbReference type="EC" id="2.7.11.1" evidence="3"/>
<keyword evidence="14" id="KW-1133">Transmembrane helix</keyword>
<evidence type="ECO:0000259" key="24">
    <source>
        <dbReference type="PROSITE" id="PS50011"/>
    </source>
</evidence>
<keyword evidence="8 23" id="KW-0732">Signal</keyword>
<comment type="caution">
    <text evidence="26">The sequence shown here is derived from an EMBL/GenBank/DDBJ whole genome shotgun (WGS) entry which is preliminary data.</text>
</comment>
<keyword evidence="17" id="KW-0834">Unfolded protein response</keyword>
<name>A0A0E9NCG8_SAICN</name>
<dbReference type="InterPro" id="IPR010513">
    <property type="entry name" value="KEN_dom"/>
</dbReference>
<dbReference type="GO" id="GO:0070059">
    <property type="term" value="P:intrinsic apoptotic signaling pathway in response to endoplasmic reticulum stress"/>
    <property type="evidence" value="ECO:0007669"/>
    <property type="project" value="TreeGrafter"/>
</dbReference>
<evidence type="ECO:0000256" key="10">
    <source>
        <dbReference type="ARBA" id="ARBA00022777"/>
    </source>
</evidence>
<keyword evidence="5" id="KW-0808">Transferase</keyword>
<dbReference type="OMA" id="QCYEKDY"/>
<dbReference type="SUPFAM" id="SSF56112">
    <property type="entry name" value="Protein kinase-like (PK-like)"/>
    <property type="match status" value="1"/>
</dbReference>
<organism evidence="26 27">
    <name type="scientific">Saitoella complicata (strain BCRC 22490 / CBS 7301 / JCM 7358 / NBRC 10748 / NRRL Y-17804)</name>
    <dbReference type="NCBI Taxonomy" id="698492"/>
    <lineage>
        <taxon>Eukaryota</taxon>
        <taxon>Fungi</taxon>
        <taxon>Dikarya</taxon>
        <taxon>Ascomycota</taxon>
        <taxon>Taphrinomycotina</taxon>
        <taxon>Taphrinomycotina incertae sedis</taxon>
        <taxon>Saitoella</taxon>
    </lineage>
</organism>
<comment type="catalytic activity">
    <reaction evidence="19">
        <text>L-threonyl-[protein] + ATP = O-phospho-L-threonyl-[protein] + ADP + H(+)</text>
        <dbReference type="Rhea" id="RHEA:46608"/>
        <dbReference type="Rhea" id="RHEA-COMP:11060"/>
        <dbReference type="Rhea" id="RHEA-COMP:11605"/>
        <dbReference type="ChEBI" id="CHEBI:15378"/>
        <dbReference type="ChEBI" id="CHEBI:30013"/>
        <dbReference type="ChEBI" id="CHEBI:30616"/>
        <dbReference type="ChEBI" id="CHEBI:61977"/>
        <dbReference type="ChEBI" id="CHEBI:456216"/>
        <dbReference type="EC" id="2.7.11.1"/>
    </reaction>
    <physiologicalReaction direction="left-to-right" evidence="19">
        <dbReference type="Rhea" id="RHEA:46609"/>
    </physiologicalReaction>
</comment>
<evidence type="ECO:0000256" key="6">
    <source>
        <dbReference type="ARBA" id="ARBA00022692"/>
    </source>
</evidence>
<feature type="compositionally biased region" description="Low complexity" evidence="22">
    <location>
        <begin position="556"/>
        <end position="576"/>
    </location>
</feature>
<evidence type="ECO:0000256" key="4">
    <source>
        <dbReference type="ARBA" id="ARBA00022527"/>
    </source>
</evidence>
<dbReference type="SUPFAM" id="SSF50998">
    <property type="entry name" value="Quinoprotein alcohol dehydrogenase-like"/>
    <property type="match status" value="1"/>
</dbReference>
<dbReference type="Pfam" id="PF00069">
    <property type="entry name" value="Pkinase"/>
    <property type="match status" value="1"/>
</dbReference>
<dbReference type="FunFam" id="3.30.200.20:FF:000443">
    <property type="entry name" value="Serine/threonine-protein kinase/endoribonuclease IRE1"/>
    <property type="match status" value="1"/>
</dbReference>
<dbReference type="GO" id="GO:1990604">
    <property type="term" value="C:IRE1-TRAF2-ASK1 complex"/>
    <property type="evidence" value="ECO:0007669"/>
    <property type="project" value="TreeGrafter"/>
</dbReference>
<dbReference type="InterPro" id="IPR011047">
    <property type="entry name" value="Quinoprotein_ADH-like_sf"/>
</dbReference>
<evidence type="ECO:0000313" key="26">
    <source>
        <dbReference type="EMBL" id="GAO47110.1"/>
    </source>
</evidence>
<feature type="compositionally biased region" description="Basic and acidic residues" evidence="22">
    <location>
        <begin position="605"/>
        <end position="614"/>
    </location>
</feature>
<dbReference type="InterPro" id="IPR000719">
    <property type="entry name" value="Prot_kinase_dom"/>
</dbReference>
<evidence type="ECO:0000256" key="23">
    <source>
        <dbReference type="SAM" id="SignalP"/>
    </source>
</evidence>
<dbReference type="CDD" id="cd10422">
    <property type="entry name" value="RNase_Ire1"/>
    <property type="match status" value="1"/>
</dbReference>
<keyword evidence="9 21" id="KW-0547">Nucleotide-binding</keyword>
<feature type="domain" description="Protein kinase" evidence="24">
    <location>
        <begin position="655"/>
        <end position="958"/>
    </location>
</feature>
<keyword evidence="10" id="KW-0418">Kinase</keyword>
<accession>A0A0E9NCG8</accession>
<evidence type="ECO:0000256" key="20">
    <source>
        <dbReference type="ARBA" id="ARBA00048977"/>
    </source>
</evidence>
<dbReference type="Gene3D" id="2.130.10.10">
    <property type="entry name" value="YVTN repeat-like/Quinoprotein amine dehydrogenase"/>
    <property type="match status" value="1"/>
</dbReference>
<comment type="subcellular location">
    <subcellularLocation>
        <location evidence="2">Membrane</location>
        <topology evidence="2">Single-pass type I membrane protein</topology>
    </subcellularLocation>
</comment>
<dbReference type="InterPro" id="IPR038357">
    <property type="entry name" value="KEN_sf"/>
</dbReference>
<comment type="catalytic activity">
    <reaction evidence="20">
        <text>L-seryl-[protein] + ATP = O-phospho-L-seryl-[protein] + ADP + H(+)</text>
        <dbReference type="Rhea" id="RHEA:17989"/>
        <dbReference type="Rhea" id="RHEA-COMP:9863"/>
        <dbReference type="Rhea" id="RHEA-COMP:11604"/>
        <dbReference type="ChEBI" id="CHEBI:15378"/>
        <dbReference type="ChEBI" id="CHEBI:29999"/>
        <dbReference type="ChEBI" id="CHEBI:30616"/>
        <dbReference type="ChEBI" id="CHEBI:83421"/>
        <dbReference type="ChEBI" id="CHEBI:456216"/>
        <dbReference type="EC" id="2.7.11.1"/>
    </reaction>
    <physiologicalReaction direction="left-to-right" evidence="20">
        <dbReference type="Rhea" id="RHEA:17990"/>
    </physiologicalReaction>
</comment>
<evidence type="ECO:0000256" key="14">
    <source>
        <dbReference type="ARBA" id="ARBA00022989"/>
    </source>
</evidence>
<dbReference type="GO" id="GO:0031505">
    <property type="term" value="P:fungal-type cell wall organization"/>
    <property type="evidence" value="ECO:0007669"/>
    <property type="project" value="UniProtKB-ARBA"/>
</dbReference>
<dbReference type="EMBL" id="BACD03000007">
    <property type="protein sequence ID" value="GAO47110.1"/>
    <property type="molecule type" value="Genomic_DNA"/>
</dbReference>
<dbReference type="GO" id="GO:0004674">
    <property type="term" value="F:protein serine/threonine kinase activity"/>
    <property type="evidence" value="ECO:0007669"/>
    <property type="project" value="UniProtKB-KW"/>
</dbReference>
<evidence type="ECO:0000256" key="9">
    <source>
        <dbReference type="ARBA" id="ARBA00022741"/>
    </source>
</evidence>
<evidence type="ECO:0000259" key="25">
    <source>
        <dbReference type="PROSITE" id="PS51392"/>
    </source>
</evidence>
<evidence type="ECO:0000256" key="3">
    <source>
        <dbReference type="ARBA" id="ARBA00012513"/>
    </source>
</evidence>
<dbReference type="Pfam" id="PF06479">
    <property type="entry name" value="Ribonuc_2-5A"/>
    <property type="match status" value="1"/>
</dbReference>
<sequence>MRRLKPCDAISLALIAWTVSVFAAAAAPPQPSRASDALAVISQSQNAVATTTPPSAFDVIASSAYTTLGASGVAIAPRSIDDWELDDIVLISTVEGGLYALDRQSGRTRWILEGAGAAVRSTDVGEIMAMPTGVNTNTSPDSGSGTYVDPADGTAYIVEPQRDGHLYIFTPNSGLQKLPLGIKQLVDASPFRVPGDDKVYVGRRETTLYSIDARTGVLLQAFGPQGSMDASAAKCKPRDLLDMDELDDEDEECEAYDLKTKDVLSVGRTDYSLTIHSGPRTVWNVTFSEWGPNTVDVDLGSQYEKTPDGKYISPMHDGRILAHDTNSNRASWFRMLDSPTIRIFDILRPALTDRPSQLVMVPQPIDPEFRTGTREGVQVTGATFVNTTESGGWYAMSEENYPLVGQAPRAKWYSFGHFGGVEWKDKIVGVHLLASSTHGSPLSIGQGAGNGGIKTIDGRKEGEKEIIYVERKGVLNWKVVWAAFGVMMLVLQRRRKIDVKALLAVRDMVRYRAQRHGMIEDKPAAVDTVPEMLKVNAAVEGTLALLETQEAEVGDAAPSPVVTPPAAEEGEAATPATPKPKRKRGQRGGKKKKQAGEDGATLETNGDKVDGAREAENGGAGVVLAEEIPLNGAVGSVDKVTIADSVFPLQINSLVITDKILGYGSHGTIVYAGTFENRDVAVKRMLLDFYDVASHEVSLLQESDDHPNVIRYFCKQQSERFLYIALELCPASLQDVIDRSPAFPELVSMMKPQQVLKQIAAGVQYLHSLKIVHRDLKPQNILVAPPRRSVRDNQMSSKSHFSVGQARVLISDFGLCKKLEGDQSSFRATTANAAGTSGWRAPELLVEDSDSNSIPAVSQYSQNSETVVMDTLSNRRVTRSIDIFSMGCVFYYVLSNGAHPFGDRYMREGNIIKGQYRLDHLDGMGEEGIEAKDLISRMISPDPRRRPDATNVLLHPYFWDAERRLAFLLEASDRFDIEQRDPPSELLVDLESEAPTIVGPDWHKRLDKNFIDNLGKYRKYDGAKIMDLLRALRNKKHHYQDLPANVQSALGEVPDGFLAYFTHRFSLLFLHVYYVIKACEEVRTEPVFRRYFEA</sequence>
<dbReference type="FunFam" id="1.20.1440.180:FF:000002">
    <property type="entry name" value="Serine/threonine-protein kinase/endoribonuclease IRE1"/>
    <property type="match status" value="1"/>
</dbReference>
<dbReference type="PROSITE" id="PS50011">
    <property type="entry name" value="PROTEIN_KINASE_DOM"/>
    <property type="match status" value="1"/>
</dbReference>
<dbReference type="CDD" id="cd09769">
    <property type="entry name" value="Luminal_IRE1"/>
    <property type="match status" value="1"/>
</dbReference>
<dbReference type="InterPro" id="IPR045133">
    <property type="entry name" value="IRE1/2-like"/>
</dbReference>
<dbReference type="Gene3D" id="3.30.200.20">
    <property type="entry name" value="Phosphorylase Kinase, domain 1"/>
    <property type="match status" value="1"/>
</dbReference>
<protein>
    <recommendedName>
        <fullName evidence="3">non-specific serine/threonine protein kinase</fullName>
        <ecNumber evidence="3">2.7.11.1</ecNumber>
    </recommendedName>
</protein>
<feature type="region of interest" description="Disordered" evidence="22">
    <location>
        <begin position="551"/>
        <end position="614"/>
    </location>
</feature>
<evidence type="ECO:0000256" key="19">
    <source>
        <dbReference type="ARBA" id="ARBA00048659"/>
    </source>
</evidence>
<evidence type="ECO:0000256" key="5">
    <source>
        <dbReference type="ARBA" id="ARBA00022679"/>
    </source>
</evidence>
<dbReference type="GO" id="GO:0004521">
    <property type="term" value="F:RNA endonuclease activity"/>
    <property type="evidence" value="ECO:0007669"/>
    <property type="project" value="InterPro"/>
</dbReference>
<evidence type="ECO:0000256" key="7">
    <source>
        <dbReference type="ARBA" id="ARBA00022723"/>
    </source>
</evidence>
<dbReference type="SMART" id="SM00580">
    <property type="entry name" value="PUG"/>
    <property type="match status" value="1"/>
</dbReference>
<reference evidence="26 27" key="3">
    <citation type="journal article" date="2015" name="Genome Announc.">
        <title>Draft Genome Sequence of the Archiascomycetous Yeast Saitoella complicata.</title>
        <authorList>
            <person name="Yamauchi K."/>
            <person name="Kondo S."/>
            <person name="Hamamoto M."/>
            <person name="Takahashi Y."/>
            <person name="Ogura Y."/>
            <person name="Hayashi T."/>
            <person name="Nishida H."/>
        </authorList>
    </citation>
    <scope>NUCLEOTIDE SEQUENCE [LARGE SCALE GENOMIC DNA]</scope>
    <source>
        <strain evidence="26 27">NRRL Y-17804</strain>
    </source>
</reference>
<dbReference type="OrthoDB" id="63989at2759"/>
<dbReference type="InterPro" id="IPR018391">
    <property type="entry name" value="PQQ_b-propeller_rpt"/>
</dbReference>
<keyword evidence="27" id="KW-1185">Reference proteome</keyword>
<dbReference type="InterPro" id="IPR011009">
    <property type="entry name" value="Kinase-like_dom_sf"/>
</dbReference>
<dbReference type="GO" id="GO:0051082">
    <property type="term" value="F:unfolded protein binding"/>
    <property type="evidence" value="ECO:0007669"/>
    <property type="project" value="TreeGrafter"/>
</dbReference>
<keyword evidence="12 21" id="KW-0067">ATP-binding</keyword>
<keyword evidence="16" id="KW-0325">Glycoprotein</keyword>
<reference evidence="26 27" key="1">
    <citation type="journal article" date="2011" name="J. Gen. Appl. Microbiol.">
        <title>Draft genome sequencing of the enigmatic yeast Saitoella complicata.</title>
        <authorList>
            <person name="Nishida H."/>
            <person name="Hamamoto M."/>
            <person name="Sugiyama J."/>
        </authorList>
    </citation>
    <scope>NUCLEOTIDE SEQUENCE [LARGE SCALE GENOMIC DNA]</scope>
    <source>
        <strain evidence="26 27">NRRL Y-17804</strain>
    </source>
</reference>
<dbReference type="GO" id="GO:0046872">
    <property type="term" value="F:metal ion binding"/>
    <property type="evidence" value="ECO:0007669"/>
    <property type="project" value="UniProtKB-KW"/>
</dbReference>
<dbReference type="GO" id="GO:0006397">
    <property type="term" value="P:mRNA processing"/>
    <property type="evidence" value="ECO:0007669"/>
    <property type="project" value="InterPro"/>
</dbReference>
<dbReference type="Proteomes" id="UP000033140">
    <property type="component" value="Unassembled WGS sequence"/>
</dbReference>
<dbReference type="FunFam" id="1.10.510.10:FF:000572">
    <property type="entry name" value="Serine/threonine-protein kinase/endoribonuclease IRE1"/>
    <property type="match status" value="1"/>
</dbReference>
<dbReference type="PANTHER" id="PTHR13954">
    <property type="entry name" value="IRE1-RELATED"/>
    <property type="match status" value="1"/>
</dbReference>
<keyword evidence="13" id="KW-0460">Magnesium</keyword>
<evidence type="ECO:0000256" key="11">
    <source>
        <dbReference type="ARBA" id="ARBA00022801"/>
    </source>
</evidence>
<evidence type="ECO:0000256" key="2">
    <source>
        <dbReference type="ARBA" id="ARBA00004479"/>
    </source>
</evidence>
<evidence type="ECO:0000256" key="15">
    <source>
        <dbReference type="ARBA" id="ARBA00023136"/>
    </source>
</evidence>
<evidence type="ECO:0000256" key="18">
    <source>
        <dbReference type="ARBA" id="ARBA00023268"/>
    </source>
</evidence>
<keyword evidence="4" id="KW-0723">Serine/threonine-protein kinase</keyword>
<dbReference type="SMART" id="SM00564">
    <property type="entry name" value="PQQ"/>
    <property type="match status" value="2"/>
</dbReference>
<feature type="binding site" evidence="21">
    <location>
        <position position="683"/>
    </location>
    <ligand>
        <name>ATP</name>
        <dbReference type="ChEBI" id="CHEBI:30616"/>
    </ligand>
</feature>
<evidence type="ECO:0000313" key="27">
    <source>
        <dbReference type="Proteomes" id="UP000033140"/>
    </source>
</evidence>
<evidence type="ECO:0000256" key="13">
    <source>
        <dbReference type="ARBA" id="ARBA00022842"/>
    </source>
</evidence>
<evidence type="ECO:0000256" key="8">
    <source>
        <dbReference type="ARBA" id="ARBA00022729"/>
    </source>
</evidence>
<dbReference type="RefSeq" id="XP_019026391.1">
    <property type="nucleotide sequence ID" value="XM_019166689.1"/>
</dbReference>
<keyword evidence="7" id="KW-0479">Metal-binding</keyword>
<feature type="compositionally biased region" description="Basic residues" evidence="22">
    <location>
        <begin position="579"/>
        <end position="593"/>
    </location>
</feature>
<dbReference type="PROSITE" id="PS00108">
    <property type="entry name" value="PROTEIN_KINASE_ST"/>
    <property type="match status" value="1"/>
</dbReference>
<dbReference type="InterPro" id="IPR015943">
    <property type="entry name" value="WD40/YVTN_repeat-like_dom_sf"/>
</dbReference>
<evidence type="ECO:0000256" key="17">
    <source>
        <dbReference type="ARBA" id="ARBA00023230"/>
    </source>
</evidence>
<proteinExistence type="predicted"/>
<dbReference type="GO" id="GO:0016787">
    <property type="term" value="F:hydrolase activity"/>
    <property type="evidence" value="ECO:0007669"/>
    <property type="project" value="UniProtKB-KW"/>
</dbReference>
<dbReference type="GO" id="GO:0005524">
    <property type="term" value="F:ATP binding"/>
    <property type="evidence" value="ECO:0007669"/>
    <property type="project" value="UniProtKB-UniRule"/>
</dbReference>
<dbReference type="Gene3D" id="1.20.1440.180">
    <property type="entry name" value="KEN domain"/>
    <property type="match status" value="1"/>
</dbReference>
<dbReference type="STRING" id="698492.A0A0E9NCG8"/>
<dbReference type="Gene3D" id="1.10.510.10">
    <property type="entry name" value="Transferase(Phosphotransferase) domain 1"/>
    <property type="match status" value="1"/>
</dbReference>
<evidence type="ECO:0000256" key="16">
    <source>
        <dbReference type="ARBA" id="ARBA00023180"/>
    </source>
</evidence>
<dbReference type="InterPro" id="IPR017441">
    <property type="entry name" value="Protein_kinase_ATP_BS"/>
</dbReference>
<feature type="domain" description="KEN" evidence="25">
    <location>
        <begin position="961"/>
        <end position="1094"/>
    </location>
</feature>
<feature type="signal peptide" evidence="23">
    <location>
        <begin position="1"/>
        <end position="26"/>
    </location>
</feature>
<keyword evidence="11" id="KW-0378">Hydrolase</keyword>